<sequence>MAPTLRRKVNHAPSYGDKPDDFTVQVHHGGFFVGFGHLRSYVVGKVSCDNEDSDFWDSENELDDDDDDLFVDHVDKDVMDEGIGSAKSTGKVKKAKGSRLKVNGAAMTEELSTDDEEEELLLPNEDRDAQVNIKNERKRIRAHCADGCPWALYASYDSRVKAITIKIYVGGHNCQNEWVLKRCTTNWLADKYLDSFRANDKMSISNFARTVQKDWNLTPSRSKLARARRIAMKTIFRDDKLRKSNRGTSFFLNLSNGHFSTCYMSLDPCKRGFLSGCRPLICLDGCHIKTKFGGLILTAVAIGPNDFIYPIALAVVEVESKASWKWLLETLKQDLDIGYTFPWTIMTDKQKGLIPAVQEVFPESEHRFCVRHLYSNFKDRMPTNTWVRAYFYEFPKSDILLNNNCEVFNKYILEGREMPILSMFERIKQQLMTRYYNKQKELAEQFVSNICSKIRKKVAKNAEFANVCYALPAEKKIGRSPRCRRKPPCEIQGTNGPKLSKHGVIITCSYCKQDNHNAKGCSIKKMGIRPEDYIPDEVEHQEHEDAEPENQEPQMGSQSTSSFQPPRPLPDSTFISSNIPVERPALLTTATKQGKVVIRKRK</sequence>
<evidence type="ECO:0000313" key="7">
    <source>
        <dbReference type="Proteomes" id="UP000004995"/>
    </source>
</evidence>
<evidence type="ECO:0000259" key="5">
    <source>
        <dbReference type="Pfam" id="PF10551"/>
    </source>
</evidence>
<keyword evidence="3" id="KW-0233">DNA recombination</keyword>
<evidence type="ECO:0000313" key="6">
    <source>
        <dbReference type="EnsemblPlants" id="KQL15379"/>
    </source>
</evidence>
<dbReference type="GO" id="GO:0003677">
    <property type="term" value="F:DNA binding"/>
    <property type="evidence" value="ECO:0007669"/>
    <property type="project" value="UniProtKB-KW"/>
</dbReference>
<dbReference type="AlphaFoldDB" id="K3ZE85"/>
<proteinExistence type="predicted"/>
<feature type="compositionally biased region" description="Polar residues" evidence="4">
    <location>
        <begin position="551"/>
        <end position="564"/>
    </location>
</feature>
<dbReference type="Gramene" id="KQL15379">
    <property type="protein sequence ID" value="KQL15379"/>
    <property type="gene ID" value="SETIT_024878mg"/>
</dbReference>
<dbReference type="GO" id="GO:0004803">
    <property type="term" value="F:transposase activity"/>
    <property type="evidence" value="ECO:0007669"/>
    <property type="project" value="InterPro"/>
</dbReference>
<dbReference type="OMA" id="ATHESDW"/>
<dbReference type="eggNOG" id="ENOG502QU1T">
    <property type="taxonomic scope" value="Eukaryota"/>
</dbReference>
<dbReference type="EMBL" id="AGNK02001696">
    <property type="status" value="NOT_ANNOTATED_CDS"/>
    <property type="molecule type" value="Genomic_DNA"/>
</dbReference>
<organism evidence="6 7">
    <name type="scientific">Setaria italica</name>
    <name type="common">Foxtail millet</name>
    <name type="synonym">Panicum italicum</name>
    <dbReference type="NCBI Taxonomy" id="4555"/>
    <lineage>
        <taxon>Eukaryota</taxon>
        <taxon>Viridiplantae</taxon>
        <taxon>Streptophyta</taxon>
        <taxon>Embryophyta</taxon>
        <taxon>Tracheophyta</taxon>
        <taxon>Spermatophyta</taxon>
        <taxon>Magnoliopsida</taxon>
        <taxon>Liliopsida</taxon>
        <taxon>Poales</taxon>
        <taxon>Poaceae</taxon>
        <taxon>PACMAD clade</taxon>
        <taxon>Panicoideae</taxon>
        <taxon>Panicodae</taxon>
        <taxon>Paniceae</taxon>
        <taxon>Cenchrinae</taxon>
        <taxon>Setaria</taxon>
    </lineage>
</organism>
<dbReference type="EnsemblPlants" id="KQL15379">
    <property type="protein sequence ID" value="KQL15379"/>
    <property type="gene ID" value="SETIT_024878mg"/>
</dbReference>
<dbReference type="InParanoid" id="K3ZE85"/>
<dbReference type="PROSITE" id="PS01007">
    <property type="entry name" value="TRANSPOSASE_MUTATOR"/>
    <property type="match status" value="1"/>
</dbReference>
<name>K3ZE85_SETIT</name>
<dbReference type="PANTHER" id="PTHR31973:SF191">
    <property type="entry name" value="OS05G0489400 PROTEIN"/>
    <property type="match status" value="1"/>
</dbReference>
<dbReference type="Proteomes" id="UP000004995">
    <property type="component" value="Unassembled WGS sequence"/>
</dbReference>
<reference evidence="6" key="2">
    <citation type="submission" date="2018-08" db="UniProtKB">
        <authorList>
            <consortium name="EnsemblPlants"/>
        </authorList>
    </citation>
    <scope>IDENTIFICATION</scope>
    <source>
        <strain evidence="6">Yugu1</strain>
    </source>
</reference>
<evidence type="ECO:0000256" key="4">
    <source>
        <dbReference type="SAM" id="MobiDB-lite"/>
    </source>
</evidence>
<dbReference type="HOGENOM" id="CLU_006767_9_0_1"/>
<feature type="domain" description="MULE transposase" evidence="5">
    <location>
        <begin position="281"/>
        <end position="376"/>
    </location>
</feature>
<dbReference type="InterPro" id="IPR001207">
    <property type="entry name" value="Transposase_mutator"/>
</dbReference>
<keyword evidence="2" id="KW-0238">DNA-binding</keyword>
<evidence type="ECO:0000256" key="2">
    <source>
        <dbReference type="ARBA" id="ARBA00023125"/>
    </source>
</evidence>
<dbReference type="GO" id="GO:0006313">
    <property type="term" value="P:DNA transposition"/>
    <property type="evidence" value="ECO:0007669"/>
    <property type="project" value="InterPro"/>
</dbReference>
<dbReference type="PANTHER" id="PTHR31973">
    <property type="entry name" value="POLYPROTEIN, PUTATIVE-RELATED"/>
    <property type="match status" value="1"/>
</dbReference>
<dbReference type="STRING" id="4555.K3ZE85"/>
<reference evidence="7" key="1">
    <citation type="journal article" date="2012" name="Nat. Biotechnol.">
        <title>Reference genome sequence of the model plant Setaria.</title>
        <authorList>
            <person name="Bennetzen J.L."/>
            <person name="Schmutz J."/>
            <person name="Wang H."/>
            <person name="Percifield R."/>
            <person name="Hawkins J."/>
            <person name="Pontaroli A.C."/>
            <person name="Estep M."/>
            <person name="Feng L."/>
            <person name="Vaughn J.N."/>
            <person name="Grimwood J."/>
            <person name="Jenkins J."/>
            <person name="Barry K."/>
            <person name="Lindquist E."/>
            <person name="Hellsten U."/>
            <person name="Deshpande S."/>
            <person name="Wang X."/>
            <person name="Wu X."/>
            <person name="Mitros T."/>
            <person name="Triplett J."/>
            <person name="Yang X."/>
            <person name="Ye C.Y."/>
            <person name="Mauro-Herrera M."/>
            <person name="Wang L."/>
            <person name="Li P."/>
            <person name="Sharma M."/>
            <person name="Sharma R."/>
            <person name="Ronald P.C."/>
            <person name="Panaud O."/>
            <person name="Kellogg E.A."/>
            <person name="Brutnell T.P."/>
            <person name="Doust A.N."/>
            <person name="Tuskan G.A."/>
            <person name="Rokhsar D."/>
            <person name="Devos K.M."/>
        </authorList>
    </citation>
    <scope>NUCLEOTIDE SEQUENCE [LARGE SCALE GENOMIC DNA]</scope>
    <source>
        <strain evidence="7">cv. Yugu1</strain>
    </source>
</reference>
<protein>
    <recommendedName>
        <fullName evidence="5">MULE transposase domain-containing protein</fullName>
    </recommendedName>
</protein>
<keyword evidence="1" id="KW-0815">Transposition</keyword>
<feature type="region of interest" description="Disordered" evidence="4">
    <location>
        <begin position="540"/>
        <end position="586"/>
    </location>
</feature>
<dbReference type="InterPro" id="IPR018289">
    <property type="entry name" value="MULE_transposase_dom"/>
</dbReference>
<keyword evidence="7" id="KW-1185">Reference proteome</keyword>
<evidence type="ECO:0000256" key="1">
    <source>
        <dbReference type="ARBA" id="ARBA00022578"/>
    </source>
</evidence>
<accession>K3ZE85</accession>
<dbReference type="Pfam" id="PF10551">
    <property type="entry name" value="MULE"/>
    <property type="match status" value="1"/>
</dbReference>
<evidence type="ECO:0000256" key="3">
    <source>
        <dbReference type="ARBA" id="ARBA00023172"/>
    </source>
</evidence>